<protein>
    <submittedName>
        <fullName evidence="5">Unannotated protein</fullName>
    </submittedName>
</protein>
<dbReference type="PROSITE" id="PS50995">
    <property type="entry name" value="HTH_MARR_2"/>
    <property type="match status" value="1"/>
</dbReference>
<dbReference type="EMBL" id="CAFBMK010000046">
    <property type="protein sequence ID" value="CAB4909004.1"/>
    <property type="molecule type" value="Genomic_DNA"/>
</dbReference>
<evidence type="ECO:0000256" key="2">
    <source>
        <dbReference type="ARBA" id="ARBA00023125"/>
    </source>
</evidence>
<evidence type="ECO:0000313" key="5">
    <source>
        <dbReference type="EMBL" id="CAB4909004.1"/>
    </source>
</evidence>
<dbReference type="GO" id="GO:0003700">
    <property type="term" value="F:DNA-binding transcription factor activity"/>
    <property type="evidence" value="ECO:0007669"/>
    <property type="project" value="InterPro"/>
</dbReference>
<dbReference type="GO" id="GO:0003677">
    <property type="term" value="F:DNA binding"/>
    <property type="evidence" value="ECO:0007669"/>
    <property type="project" value="UniProtKB-KW"/>
</dbReference>
<dbReference type="PANTHER" id="PTHR39515:SF2">
    <property type="entry name" value="HTH-TYPE TRANSCRIPTIONAL REGULATOR RV0880"/>
    <property type="match status" value="1"/>
</dbReference>
<evidence type="ECO:0000256" key="3">
    <source>
        <dbReference type="ARBA" id="ARBA00023163"/>
    </source>
</evidence>
<dbReference type="Gene3D" id="1.10.10.10">
    <property type="entry name" value="Winged helix-like DNA-binding domain superfamily/Winged helix DNA-binding domain"/>
    <property type="match status" value="1"/>
</dbReference>
<dbReference type="CDD" id="cd00090">
    <property type="entry name" value="HTH_ARSR"/>
    <property type="match status" value="1"/>
</dbReference>
<dbReference type="SMART" id="SM00347">
    <property type="entry name" value="HTH_MARR"/>
    <property type="match status" value="1"/>
</dbReference>
<dbReference type="InterPro" id="IPR036388">
    <property type="entry name" value="WH-like_DNA-bd_sf"/>
</dbReference>
<dbReference type="PRINTS" id="PR00598">
    <property type="entry name" value="HTHMARR"/>
</dbReference>
<dbReference type="AlphaFoldDB" id="A0A6J7GPE3"/>
<keyword evidence="3" id="KW-0804">Transcription</keyword>
<accession>A0A6J7GPE3</accession>
<reference evidence="5" key="1">
    <citation type="submission" date="2020-05" db="EMBL/GenBank/DDBJ databases">
        <authorList>
            <person name="Chiriac C."/>
            <person name="Salcher M."/>
            <person name="Ghai R."/>
            <person name="Kavagutti S V."/>
        </authorList>
    </citation>
    <scope>NUCLEOTIDE SEQUENCE</scope>
</reference>
<dbReference type="Pfam" id="PF01047">
    <property type="entry name" value="MarR"/>
    <property type="match status" value="1"/>
</dbReference>
<name>A0A6J7GPE3_9ZZZZ</name>
<keyword evidence="1" id="KW-0805">Transcription regulation</keyword>
<evidence type="ECO:0000259" key="4">
    <source>
        <dbReference type="PROSITE" id="PS50995"/>
    </source>
</evidence>
<organism evidence="5">
    <name type="scientific">freshwater metagenome</name>
    <dbReference type="NCBI Taxonomy" id="449393"/>
    <lineage>
        <taxon>unclassified sequences</taxon>
        <taxon>metagenomes</taxon>
        <taxon>ecological metagenomes</taxon>
    </lineage>
</organism>
<dbReference type="PROSITE" id="PS01117">
    <property type="entry name" value="HTH_MARR_1"/>
    <property type="match status" value="1"/>
</dbReference>
<feature type="domain" description="HTH marR-type" evidence="4">
    <location>
        <begin position="18"/>
        <end position="148"/>
    </location>
</feature>
<dbReference type="SUPFAM" id="SSF46785">
    <property type="entry name" value="Winged helix' DNA-binding domain"/>
    <property type="match status" value="1"/>
</dbReference>
<dbReference type="InterPro" id="IPR052526">
    <property type="entry name" value="HTH-type_Bedaq_tolerance"/>
</dbReference>
<dbReference type="InterPro" id="IPR011991">
    <property type="entry name" value="ArsR-like_HTH"/>
</dbReference>
<gene>
    <name evidence="5" type="ORF">UFOPK3564_01096</name>
</gene>
<keyword evidence="2" id="KW-0238">DNA-binding</keyword>
<dbReference type="InterPro" id="IPR023187">
    <property type="entry name" value="Tscrpt_reg_MarR-type_CS"/>
</dbReference>
<dbReference type="InterPro" id="IPR000835">
    <property type="entry name" value="HTH_MarR-typ"/>
</dbReference>
<evidence type="ECO:0000256" key="1">
    <source>
        <dbReference type="ARBA" id="ARBA00023015"/>
    </source>
</evidence>
<sequence length="153" mass="16955">MRTTTTDAPDRSSVPEVAAHLRLVITRTARRLRTEASAGLGPSLGAALATVERWGPLSPSELADREGIRRPSATRIVARLEEEGLVAREPDPDDGRSFRVTLTPEGADHIRDVRSRKDAFLARRLERLTPEDRATLDRASDLLERLLEDPVDD</sequence>
<dbReference type="PANTHER" id="PTHR39515">
    <property type="entry name" value="CONSERVED PROTEIN"/>
    <property type="match status" value="1"/>
</dbReference>
<dbReference type="InterPro" id="IPR036390">
    <property type="entry name" value="WH_DNA-bd_sf"/>
</dbReference>
<proteinExistence type="predicted"/>